<name>A0A150GBQ5_GONPE</name>
<protein>
    <recommendedName>
        <fullName evidence="2">Smr domain-containing protein</fullName>
    </recommendedName>
</protein>
<dbReference type="InterPro" id="IPR036063">
    <property type="entry name" value="Smr_dom_sf"/>
</dbReference>
<dbReference type="SMART" id="SM00463">
    <property type="entry name" value="SMR"/>
    <property type="match status" value="1"/>
</dbReference>
<dbReference type="InterPro" id="IPR053242">
    <property type="entry name" value="PAM2-like_domain"/>
</dbReference>
<dbReference type="PANTHER" id="PTHR46651:SF1">
    <property type="entry name" value="SMALL MUTS RELATED FAMILY PROTEIN"/>
    <property type="match status" value="1"/>
</dbReference>
<dbReference type="EMBL" id="LSYV01000037">
    <property type="protein sequence ID" value="KXZ47258.1"/>
    <property type="molecule type" value="Genomic_DNA"/>
</dbReference>
<dbReference type="InterPro" id="IPR013899">
    <property type="entry name" value="DUF1771"/>
</dbReference>
<sequence>MLNVEAKEFVPRCGDATSLASAPASSPSAGGCGSGAKTLSVKAPAFVPRAAASDASPTAISQHGSSGSVSSSLCSHGRGAGSDAGGDEQPTVPASAAPEAAAAAYIGTRQGRAGRKGTGTAAALQEEPEQASYYDTYSMYGMYDNADEAYGMAYGATSAACDGGVYYGPHATMYGCSGWDGSYGAGEAAESFDDAYQAQMQAVGYDGAVSYPPYDEASYYWDPVSCSYVYSGEYGSGECAYGEGAWGAAGEAADGPDGAAGADAGCDAVDLSCLGDGLGQLSAPDARELLELFFPHYAGDALARLLERQGSDLASAFAELAAMERQLAAERAPSAVAATPGPAAAGGKRGEEPAAEGGRGARGGRGGKKSGAGAAFKLDLEAFPSLGSPSPTKPAKAAQDAQDGAAAGGQETGGADAPTAAAESAISGAGAEQKAPRPAAAAPSAASPASSPSKPNYAALLRPSASASSETAAQESPQHPKPSRQTTQVKPAHAQQKQAKRGDGGGVAGGAGSAVPWVPTGAAVAGQYAEERAEAGVLARARNTYFMQATMAYLNGNKALAKELGRKGRQANEAMKAAHAAAAARIFAQRNPAAQRGPLQRQQRGRGAAAATGAGSSKAAAAGSARQAEPEAPESLFVDLHGLHAAEAVAVLEAQIAEARSAGYRYLRVCTGTGHHTKGSKTPARLPPAVADTLLANHMTFRTLQPGLLEATL</sequence>
<dbReference type="PROSITE" id="PS51257">
    <property type="entry name" value="PROKAR_LIPOPROTEIN"/>
    <property type="match status" value="1"/>
</dbReference>
<feature type="region of interest" description="Disordered" evidence="1">
    <location>
        <begin position="57"/>
        <end position="99"/>
    </location>
</feature>
<feature type="region of interest" description="Disordered" evidence="1">
    <location>
        <begin position="593"/>
        <end position="632"/>
    </location>
</feature>
<accession>A0A150GBQ5</accession>
<proteinExistence type="predicted"/>
<dbReference type="SMART" id="SM01162">
    <property type="entry name" value="DUF1771"/>
    <property type="match status" value="1"/>
</dbReference>
<dbReference type="PROSITE" id="PS50828">
    <property type="entry name" value="SMR"/>
    <property type="match status" value="1"/>
</dbReference>
<comment type="caution">
    <text evidence="3">The sequence shown here is derived from an EMBL/GenBank/DDBJ whole genome shotgun (WGS) entry which is preliminary data.</text>
</comment>
<dbReference type="Pfam" id="PF01713">
    <property type="entry name" value="Smr"/>
    <property type="match status" value="1"/>
</dbReference>
<evidence type="ECO:0000313" key="4">
    <source>
        <dbReference type="Proteomes" id="UP000075714"/>
    </source>
</evidence>
<feature type="compositionally biased region" description="Low complexity" evidence="1">
    <location>
        <begin position="395"/>
        <end position="405"/>
    </location>
</feature>
<gene>
    <name evidence="3" type="ORF">GPECTOR_36g111</name>
</gene>
<dbReference type="Pfam" id="PF08590">
    <property type="entry name" value="DUF1771"/>
    <property type="match status" value="1"/>
</dbReference>
<evidence type="ECO:0000256" key="1">
    <source>
        <dbReference type="SAM" id="MobiDB-lite"/>
    </source>
</evidence>
<feature type="region of interest" description="Disordered" evidence="1">
    <location>
        <begin position="332"/>
        <end position="512"/>
    </location>
</feature>
<dbReference type="SUPFAM" id="SSF160443">
    <property type="entry name" value="SMR domain-like"/>
    <property type="match status" value="1"/>
</dbReference>
<organism evidence="3 4">
    <name type="scientific">Gonium pectorale</name>
    <name type="common">Green alga</name>
    <dbReference type="NCBI Taxonomy" id="33097"/>
    <lineage>
        <taxon>Eukaryota</taxon>
        <taxon>Viridiplantae</taxon>
        <taxon>Chlorophyta</taxon>
        <taxon>core chlorophytes</taxon>
        <taxon>Chlorophyceae</taxon>
        <taxon>CS clade</taxon>
        <taxon>Chlamydomonadales</taxon>
        <taxon>Volvocaceae</taxon>
        <taxon>Gonium</taxon>
    </lineage>
</organism>
<dbReference type="Gene3D" id="3.30.1370.110">
    <property type="match status" value="1"/>
</dbReference>
<feature type="compositionally biased region" description="Low complexity" evidence="1">
    <location>
        <begin position="593"/>
        <end position="627"/>
    </location>
</feature>
<dbReference type="STRING" id="33097.A0A150GBQ5"/>
<feature type="domain" description="Smr" evidence="2">
    <location>
        <begin position="638"/>
        <end position="713"/>
    </location>
</feature>
<keyword evidence="4" id="KW-1185">Reference proteome</keyword>
<dbReference type="InterPro" id="IPR002625">
    <property type="entry name" value="Smr_dom"/>
</dbReference>
<dbReference type="PANTHER" id="PTHR46651">
    <property type="entry name" value="POLYADENYLATE-BINDING PROTEIN-INTERACTING PROTEIN 7"/>
    <property type="match status" value="1"/>
</dbReference>
<feature type="compositionally biased region" description="Low complexity" evidence="1">
    <location>
        <begin position="61"/>
        <end position="77"/>
    </location>
</feature>
<dbReference type="Proteomes" id="UP000075714">
    <property type="component" value="Unassembled WGS sequence"/>
</dbReference>
<dbReference type="OrthoDB" id="3231855at2759"/>
<dbReference type="AlphaFoldDB" id="A0A150GBQ5"/>
<evidence type="ECO:0000313" key="3">
    <source>
        <dbReference type="EMBL" id="KXZ47258.1"/>
    </source>
</evidence>
<feature type="compositionally biased region" description="Low complexity" evidence="1">
    <location>
        <begin position="332"/>
        <end position="346"/>
    </location>
</feature>
<feature type="compositionally biased region" description="Low complexity" evidence="1">
    <location>
        <begin position="413"/>
        <end position="477"/>
    </location>
</feature>
<reference evidence="4" key="1">
    <citation type="journal article" date="2016" name="Nat. Commun.">
        <title>The Gonium pectorale genome demonstrates co-option of cell cycle regulation during the evolution of multicellularity.</title>
        <authorList>
            <person name="Hanschen E.R."/>
            <person name="Marriage T.N."/>
            <person name="Ferris P.J."/>
            <person name="Hamaji T."/>
            <person name="Toyoda A."/>
            <person name="Fujiyama A."/>
            <person name="Neme R."/>
            <person name="Noguchi H."/>
            <person name="Minakuchi Y."/>
            <person name="Suzuki M."/>
            <person name="Kawai-Toyooka H."/>
            <person name="Smith D.R."/>
            <person name="Sparks H."/>
            <person name="Anderson J."/>
            <person name="Bakaric R."/>
            <person name="Luria V."/>
            <person name="Karger A."/>
            <person name="Kirschner M.W."/>
            <person name="Durand P.M."/>
            <person name="Michod R.E."/>
            <person name="Nozaki H."/>
            <person name="Olson B.J."/>
        </authorList>
    </citation>
    <scope>NUCLEOTIDE SEQUENCE [LARGE SCALE GENOMIC DNA]</scope>
    <source>
        <strain evidence="4">NIES-2863</strain>
    </source>
</reference>
<evidence type="ECO:0000259" key="2">
    <source>
        <dbReference type="PROSITE" id="PS50828"/>
    </source>
</evidence>